<protein>
    <submittedName>
        <fullName evidence="1">Uncharacterized protein</fullName>
    </submittedName>
</protein>
<evidence type="ECO:0000313" key="2">
    <source>
        <dbReference type="Proteomes" id="UP000053392"/>
    </source>
</evidence>
<dbReference type="EMBL" id="KN847903">
    <property type="protein sequence ID" value="KIR40262.1"/>
    <property type="molecule type" value="Genomic_DNA"/>
</dbReference>
<reference evidence="1 2" key="1">
    <citation type="submission" date="2015-01" db="EMBL/GenBank/DDBJ databases">
        <title>The Genome Sequence of Cryptococcus gattii Ram5.</title>
        <authorList>
            <consortium name="The Broad Institute Genomics Platform"/>
            <person name="Cuomo C."/>
            <person name="Litvintseva A."/>
            <person name="Chen Y."/>
            <person name="Heitman J."/>
            <person name="Sun S."/>
            <person name="Springer D."/>
            <person name="Dromer F."/>
            <person name="Young S."/>
            <person name="Zeng Q."/>
            <person name="Gargeya S."/>
            <person name="Abouelleil A."/>
            <person name="Alvarado L."/>
            <person name="Chapman S.B."/>
            <person name="Gainer-Dewar J."/>
            <person name="Goldberg J."/>
            <person name="Griggs A."/>
            <person name="Gujja S."/>
            <person name="Hansen M."/>
            <person name="Howarth C."/>
            <person name="Imamovic A."/>
            <person name="Larimer J."/>
            <person name="Murphy C."/>
            <person name="Naylor J."/>
            <person name="Pearson M."/>
            <person name="Priest M."/>
            <person name="Roberts A."/>
            <person name="Saif S."/>
            <person name="Shea T."/>
            <person name="Sykes S."/>
            <person name="Wortman J."/>
            <person name="Nusbaum C."/>
            <person name="Birren B."/>
        </authorList>
    </citation>
    <scope>NUCLEOTIDE SEQUENCE [LARGE SCALE GENOMIC DNA]</scope>
    <source>
        <strain evidence="1 2">Ram5</strain>
    </source>
</reference>
<dbReference type="HOGENOM" id="CLU_3242109_0_0_1"/>
<dbReference type="Proteomes" id="UP000053392">
    <property type="component" value="Unassembled WGS sequence"/>
</dbReference>
<evidence type="ECO:0000313" key="1">
    <source>
        <dbReference type="EMBL" id="KIR40262.1"/>
    </source>
</evidence>
<keyword evidence="2" id="KW-1185">Reference proteome</keyword>
<sequence length="43" mass="4981">MHTLTAKSTISYVSCWRMEQQCVLTFLLYPILWSGMSTARLGR</sequence>
<name>A0A0D0T3D2_9TREE</name>
<proteinExistence type="predicted"/>
<gene>
    <name evidence="1" type="ORF">I313_03584</name>
</gene>
<accession>A0A0D0T3D2</accession>
<organism evidence="1 2">
    <name type="scientific">Cryptococcus deuterogattii Ram5</name>
    <dbReference type="NCBI Taxonomy" id="1296110"/>
    <lineage>
        <taxon>Eukaryota</taxon>
        <taxon>Fungi</taxon>
        <taxon>Dikarya</taxon>
        <taxon>Basidiomycota</taxon>
        <taxon>Agaricomycotina</taxon>
        <taxon>Tremellomycetes</taxon>
        <taxon>Tremellales</taxon>
        <taxon>Cryptococcaceae</taxon>
        <taxon>Cryptococcus</taxon>
        <taxon>Cryptococcus gattii species complex</taxon>
    </lineage>
</organism>
<dbReference type="AlphaFoldDB" id="A0A0D0T3D2"/>